<evidence type="ECO:0000256" key="4">
    <source>
        <dbReference type="ARBA" id="ARBA00022984"/>
    </source>
</evidence>
<accession>A0ABN3A3N1</accession>
<comment type="subcellular location">
    <subcellularLocation>
        <location evidence="7 8">Cytoplasm</location>
    </subcellularLocation>
</comment>
<feature type="binding site" evidence="7">
    <location>
        <position position="481"/>
    </location>
    <ligand>
        <name>meso-2,6-diaminopimelate</name>
        <dbReference type="ChEBI" id="CHEBI:57791"/>
    </ligand>
</feature>
<keyword evidence="7" id="KW-0547">Nucleotide-binding</keyword>
<feature type="domain" description="Mur ligase C-terminal" evidence="10">
    <location>
        <begin position="356"/>
        <end position="483"/>
    </location>
</feature>
<feature type="binding site" evidence="7">
    <location>
        <begin position="177"/>
        <end position="178"/>
    </location>
    <ligand>
        <name>UDP-N-acetyl-alpha-D-muramoyl-L-alanyl-D-glutamate</name>
        <dbReference type="ChEBI" id="CHEBI:83900"/>
    </ligand>
</feature>
<dbReference type="InterPro" id="IPR005761">
    <property type="entry name" value="UDP-N-AcMur-Glu-dNH2Pim_ligase"/>
</dbReference>
<evidence type="ECO:0000259" key="9">
    <source>
        <dbReference type="Pfam" id="PF01225"/>
    </source>
</evidence>
<keyword evidence="7 12" id="KW-0436">Ligase</keyword>
<comment type="PTM">
    <text evidence="7">Carboxylation is probably crucial for Mg(2+) binding and, consequently, for the gamma-phosphate positioning of ATP.</text>
</comment>
<dbReference type="InterPro" id="IPR036565">
    <property type="entry name" value="Mur-like_cat_sf"/>
</dbReference>
<keyword evidence="6 7" id="KW-0961">Cell wall biogenesis/degradation</keyword>
<feature type="binding site" evidence="7">
    <location>
        <position position="51"/>
    </location>
    <ligand>
        <name>UDP-N-acetyl-alpha-D-muramoyl-L-alanyl-D-glutamate</name>
        <dbReference type="ChEBI" id="CHEBI:83900"/>
    </ligand>
</feature>
<dbReference type="InterPro" id="IPR013221">
    <property type="entry name" value="Mur_ligase_cen"/>
</dbReference>
<comment type="catalytic activity">
    <reaction evidence="7">
        <text>UDP-N-acetyl-alpha-D-muramoyl-L-alanyl-D-glutamate + meso-2,6-diaminopimelate + ATP = UDP-N-acetyl-alpha-D-muramoyl-L-alanyl-gamma-D-glutamyl-meso-2,6-diaminopimelate + ADP + phosphate + H(+)</text>
        <dbReference type="Rhea" id="RHEA:23676"/>
        <dbReference type="ChEBI" id="CHEBI:15378"/>
        <dbReference type="ChEBI" id="CHEBI:30616"/>
        <dbReference type="ChEBI" id="CHEBI:43474"/>
        <dbReference type="ChEBI" id="CHEBI:57791"/>
        <dbReference type="ChEBI" id="CHEBI:83900"/>
        <dbReference type="ChEBI" id="CHEBI:83905"/>
        <dbReference type="ChEBI" id="CHEBI:456216"/>
        <dbReference type="EC" id="6.3.2.13"/>
    </reaction>
</comment>
<comment type="cofactor">
    <cofactor evidence="7">
        <name>Mg(2+)</name>
        <dbReference type="ChEBI" id="CHEBI:18420"/>
    </cofactor>
</comment>
<keyword evidence="7" id="KW-0067">ATP-binding</keyword>
<proteinExistence type="inferred from homology"/>
<protein>
    <recommendedName>
        <fullName evidence="7">UDP-N-acetylmuramoyl-L-alanyl-D-glutamate--2,6-diaminopimelate ligase</fullName>
        <ecNumber evidence="7">6.3.2.13</ecNumber>
    </recommendedName>
    <alternativeName>
        <fullName evidence="7">Meso-A2pm-adding enzyme</fullName>
    </alternativeName>
    <alternativeName>
        <fullName evidence="7">Meso-diaminopimelate-adding enzyme</fullName>
    </alternativeName>
    <alternativeName>
        <fullName evidence="7">UDP-MurNAc-L-Ala-D-Glu:meso-diaminopimelate ligase</fullName>
    </alternativeName>
    <alternativeName>
        <fullName evidence="7">UDP-MurNAc-tripeptide synthetase</fullName>
    </alternativeName>
    <alternativeName>
        <fullName evidence="7">UDP-N-acetylmuramyl-tripeptide synthetase</fullName>
    </alternativeName>
</protein>
<keyword evidence="7" id="KW-0460">Magnesium</keyword>
<keyword evidence="2 7" id="KW-0132">Cell division</keyword>
<comment type="caution">
    <text evidence="12">The sequence shown here is derived from an EMBL/GenBank/DDBJ whole genome shotgun (WGS) entry which is preliminary data.</text>
</comment>
<comment type="pathway">
    <text evidence="7 8">Cell wall biogenesis; peptidoglycan biosynthesis.</text>
</comment>
<keyword evidence="4 7" id="KW-0573">Peptidoglycan synthesis</keyword>
<evidence type="ECO:0000256" key="5">
    <source>
        <dbReference type="ARBA" id="ARBA00023306"/>
    </source>
</evidence>
<dbReference type="InterPro" id="IPR004101">
    <property type="entry name" value="Mur_ligase_C"/>
</dbReference>
<dbReference type="NCBIfam" id="NF001126">
    <property type="entry name" value="PRK00139.1-4"/>
    <property type="match status" value="1"/>
</dbReference>
<dbReference type="InterPro" id="IPR036615">
    <property type="entry name" value="Mur_ligase_C_dom_sf"/>
</dbReference>
<name>A0ABN3A3N1_9ACTN</name>
<dbReference type="Gene3D" id="3.40.1190.10">
    <property type="entry name" value="Mur-like, catalytic domain"/>
    <property type="match status" value="1"/>
</dbReference>
<dbReference type="Gene3D" id="3.90.190.20">
    <property type="entry name" value="Mur ligase, C-terminal domain"/>
    <property type="match status" value="1"/>
</dbReference>
<evidence type="ECO:0000259" key="11">
    <source>
        <dbReference type="Pfam" id="PF08245"/>
    </source>
</evidence>
<feature type="binding site" evidence="7">
    <location>
        <position position="49"/>
    </location>
    <ligand>
        <name>UDP-N-acetyl-alpha-D-muramoyl-L-alanyl-D-glutamate</name>
        <dbReference type="ChEBI" id="CHEBI:83900"/>
    </ligand>
</feature>
<keyword evidence="5 7" id="KW-0131">Cell cycle</keyword>
<evidence type="ECO:0000313" key="13">
    <source>
        <dbReference type="Proteomes" id="UP001501771"/>
    </source>
</evidence>
<sequence>MLSDDLVAATRPQHPLQTPLADLAAWLEAGAATRTRGDLGSTEVTGVSLSSQRIRPGDLYAALPGARVHGIEFAAAAVAAGAVAVLTDPAGAESDAARCGVPLLVVDQPRAVLGRLAARVYGDPATGLRMIGVTGTQGKTTTTRLAEGGLLQAGVPAAVIGTVGTRVAGSDLKTALTTPEAPDLHGLFAMMRERHVAACAMEVSSHALVMGRVDGVVFDVAVFTNLGRDHLDFHADVEDYFAAKASLFTPERARLGLVNVDDEHGRRLVEEATVPVRTFSPTGREAHWQAVDVELEATGSRFTILGPDGLAVDAAVPLPGDFNVANALAAVAACAEVGFDTARVATGLARGGGVPGRFERVDAGQDFAVVVDYAHKPDAVEAALRTLRPLTSGRVLVVLGAGGDRDPGKRPIMGEIAARLADVLVVTDDNPRTEDPAAIRAAVLAGTDAGSAEVLEIGDRRAAIREAVRRARPGDIVLVAGKGHEAGQEVAGVVHPFDDREVAATSIREELDTR</sequence>
<dbReference type="EMBL" id="BAAAQR010000013">
    <property type="protein sequence ID" value="GAA2153312.1"/>
    <property type="molecule type" value="Genomic_DNA"/>
</dbReference>
<dbReference type="InterPro" id="IPR035911">
    <property type="entry name" value="MurE/MurF_N"/>
</dbReference>
<dbReference type="PANTHER" id="PTHR23135">
    <property type="entry name" value="MUR LIGASE FAMILY MEMBER"/>
    <property type="match status" value="1"/>
</dbReference>
<dbReference type="SUPFAM" id="SSF53623">
    <property type="entry name" value="MurD-like peptide ligases, catalytic domain"/>
    <property type="match status" value="1"/>
</dbReference>
<dbReference type="InterPro" id="IPR000713">
    <property type="entry name" value="Mur_ligase_N"/>
</dbReference>
<dbReference type="SUPFAM" id="SSF63418">
    <property type="entry name" value="MurE/MurF N-terminal domain"/>
    <property type="match status" value="1"/>
</dbReference>
<evidence type="ECO:0000313" key="12">
    <source>
        <dbReference type="EMBL" id="GAA2153312.1"/>
    </source>
</evidence>
<dbReference type="Gene3D" id="3.40.1390.10">
    <property type="entry name" value="MurE/MurF, N-terminal domain"/>
    <property type="match status" value="1"/>
</dbReference>
<dbReference type="Proteomes" id="UP001501771">
    <property type="component" value="Unassembled WGS sequence"/>
</dbReference>
<dbReference type="NCBIfam" id="TIGR01085">
    <property type="entry name" value="murE"/>
    <property type="match status" value="1"/>
</dbReference>
<feature type="domain" description="Mur ligase central" evidence="11">
    <location>
        <begin position="133"/>
        <end position="334"/>
    </location>
</feature>
<feature type="binding site" evidence="7">
    <location>
        <position position="204"/>
    </location>
    <ligand>
        <name>UDP-N-acetyl-alpha-D-muramoyl-L-alanyl-D-glutamate</name>
        <dbReference type="ChEBI" id="CHEBI:83900"/>
    </ligand>
</feature>
<feature type="domain" description="Mur ligase N-terminal catalytic" evidence="9">
    <location>
        <begin position="43"/>
        <end position="121"/>
    </location>
</feature>
<keyword evidence="3 7" id="KW-0133">Cell shape</keyword>
<dbReference type="Pfam" id="PF02875">
    <property type="entry name" value="Mur_ligase_C"/>
    <property type="match status" value="1"/>
</dbReference>
<reference evidence="12 13" key="1">
    <citation type="journal article" date="2019" name="Int. J. Syst. Evol. Microbiol.">
        <title>The Global Catalogue of Microorganisms (GCM) 10K type strain sequencing project: providing services to taxonomists for standard genome sequencing and annotation.</title>
        <authorList>
            <consortium name="The Broad Institute Genomics Platform"/>
            <consortium name="The Broad Institute Genome Sequencing Center for Infectious Disease"/>
            <person name="Wu L."/>
            <person name="Ma J."/>
        </authorList>
    </citation>
    <scope>NUCLEOTIDE SEQUENCE [LARGE SCALE GENOMIC DNA]</scope>
    <source>
        <strain evidence="12 13">JCM 16022</strain>
    </source>
</reference>
<keyword evidence="7" id="KW-0963">Cytoplasm</keyword>
<feature type="short sequence motif" description="Meso-diaminopimelate recognition motif" evidence="7">
    <location>
        <begin position="429"/>
        <end position="432"/>
    </location>
</feature>
<organism evidence="12 13">
    <name type="scientific">Nocardioides koreensis</name>
    <dbReference type="NCBI Taxonomy" id="433651"/>
    <lineage>
        <taxon>Bacteria</taxon>
        <taxon>Bacillati</taxon>
        <taxon>Actinomycetota</taxon>
        <taxon>Actinomycetes</taxon>
        <taxon>Propionibacteriales</taxon>
        <taxon>Nocardioidaceae</taxon>
        <taxon>Nocardioides</taxon>
    </lineage>
</organism>
<gene>
    <name evidence="7" type="primary">murE</name>
    <name evidence="12" type="ORF">GCM10009844_37630</name>
</gene>
<feature type="binding site" evidence="7">
    <location>
        <position position="485"/>
    </location>
    <ligand>
        <name>meso-2,6-diaminopimelate</name>
        <dbReference type="ChEBI" id="CHEBI:57791"/>
    </ligand>
</feature>
<feature type="binding site" evidence="7">
    <location>
        <position position="212"/>
    </location>
    <ligand>
        <name>UDP-N-acetyl-alpha-D-muramoyl-L-alanyl-D-glutamate</name>
        <dbReference type="ChEBI" id="CHEBI:83900"/>
    </ligand>
</feature>
<feature type="binding site" evidence="7">
    <location>
        <begin position="429"/>
        <end position="432"/>
    </location>
    <ligand>
        <name>meso-2,6-diaminopimelate</name>
        <dbReference type="ChEBI" id="CHEBI:57791"/>
    </ligand>
</feature>
<evidence type="ECO:0000256" key="7">
    <source>
        <dbReference type="HAMAP-Rule" id="MF_00208"/>
    </source>
</evidence>
<feature type="modified residue" description="N6-carboxylysine" evidence="7">
    <location>
        <position position="244"/>
    </location>
</feature>
<dbReference type="Pfam" id="PF01225">
    <property type="entry name" value="Mur_ligase"/>
    <property type="match status" value="1"/>
</dbReference>
<comment type="similarity">
    <text evidence="1 7">Belongs to the MurCDEF family. MurE subfamily.</text>
</comment>
<dbReference type="HAMAP" id="MF_00208">
    <property type="entry name" value="MurE"/>
    <property type="match status" value="1"/>
</dbReference>
<evidence type="ECO:0000256" key="8">
    <source>
        <dbReference type="RuleBase" id="RU004135"/>
    </source>
</evidence>
<feature type="binding site" evidence="7">
    <location>
        <position position="405"/>
    </location>
    <ligand>
        <name>meso-2,6-diaminopimelate</name>
        <dbReference type="ChEBI" id="CHEBI:57791"/>
    </ligand>
</feature>
<dbReference type="GO" id="GO:0016874">
    <property type="term" value="F:ligase activity"/>
    <property type="evidence" value="ECO:0007669"/>
    <property type="project" value="UniProtKB-KW"/>
</dbReference>
<evidence type="ECO:0000256" key="3">
    <source>
        <dbReference type="ARBA" id="ARBA00022960"/>
    </source>
</evidence>
<comment type="function">
    <text evidence="7">Catalyzes the addition of meso-diaminopimelic acid to the nucleotide precursor UDP-N-acetylmuramoyl-L-alanyl-D-glutamate (UMAG) in the biosynthesis of bacterial cell-wall peptidoglycan.</text>
</comment>
<feature type="binding site" evidence="7">
    <location>
        <begin position="135"/>
        <end position="141"/>
    </location>
    <ligand>
        <name>ATP</name>
        <dbReference type="ChEBI" id="CHEBI:30616"/>
    </ligand>
</feature>
<dbReference type="NCBIfam" id="NF001124">
    <property type="entry name" value="PRK00139.1-2"/>
    <property type="match status" value="1"/>
</dbReference>
<keyword evidence="13" id="KW-1185">Reference proteome</keyword>
<comment type="caution">
    <text evidence="7">Lacks conserved residue(s) required for the propagation of feature annotation.</text>
</comment>
<dbReference type="Pfam" id="PF08245">
    <property type="entry name" value="Mur_ligase_M"/>
    <property type="match status" value="1"/>
</dbReference>
<evidence type="ECO:0000256" key="1">
    <source>
        <dbReference type="ARBA" id="ARBA00005898"/>
    </source>
</evidence>
<evidence type="ECO:0000256" key="6">
    <source>
        <dbReference type="ARBA" id="ARBA00023316"/>
    </source>
</evidence>
<dbReference type="SUPFAM" id="SSF53244">
    <property type="entry name" value="MurD-like peptide ligases, peptide-binding domain"/>
    <property type="match status" value="1"/>
</dbReference>
<dbReference type="PANTHER" id="PTHR23135:SF4">
    <property type="entry name" value="UDP-N-ACETYLMURAMOYL-L-ALANYL-D-GLUTAMATE--2,6-DIAMINOPIMELATE LIGASE MURE HOMOLOG, CHLOROPLASTIC"/>
    <property type="match status" value="1"/>
</dbReference>
<evidence type="ECO:0000259" key="10">
    <source>
        <dbReference type="Pfam" id="PF02875"/>
    </source>
</evidence>
<dbReference type="EC" id="6.3.2.13" evidence="7"/>
<evidence type="ECO:0000256" key="2">
    <source>
        <dbReference type="ARBA" id="ARBA00022618"/>
    </source>
</evidence>